<organism evidence="3 4">
    <name type="scientific">Hymenobacter telluris</name>
    <dbReference type="NCBI Taxonomy" id="2816474"/>
    <lineage>
        <taxon>Bacteria</taxon>
        <taxon>Pseudomonadati</taxon>
        <taxon>Bacteroidota</taxon>
        <taxon>Cytophagia</taxon>
        <taxon>Cytophagales</taxon>
        <taxon>Hymenobacteraceae</taxon>
        <taxon>Hymenobacter</taxon>
    </lineage>
</organism>
<evidence type="ECO:0000313" key="3">
    <source>
        <dbReference type="EMBL" id="MBO0359026.1"/>
    </source>
</evidence>
<feature type="signal peptide" evidence="1">
    <location>
        <begin position="1"/>
        <end position="20"/>
    </location>
</feature>
<dbReference type="PANTHER" id="PTHR36919:SF2">
    <property type="entry name" value="BLL6627 PROTEIN"/>
    <property type="match status" value="1"/>
</dbReference>
<keyword evidence="1" id="KW-0732">Signal</keyword>
<name>A0A939EXM0_9BACT</name>
<sequence>MKYILPLLLFIAGLFGSARAQTGAPPAMPLGVWADDTGDSHIELYRCGEELCGRLVWLRQPTDANGKPRLDEHHPEDSQKTRPLLNLTVLEHLTYNPGNDRWEDGKIYDPENGRTYSCYVAAAGKDRLEVKGYIGFSMMGKSHYWQRVKPQKPSAE</sequence>
<dbReference type="Proteomes" id="UP000664144">
    <property type="component" value="Unassembled WGS sequence"/>
</dbReference>
<accession>A0A939EXM0</accession>
<evidence type="ECO:0000256" key="1">
    <source>
        <dbReference type="SAM" id="SignalP"/>
    </source>
</evidence>
<keyword evidence="4" id="KW-1185">Reference proteome</keyword>
<dbReference type="Pfam" id="PF09917">
    <property type="entry name" value="DUF2147"/>
    <property type="match status" value="1"/>
</dbReference>
<proteinExistence type="predicted"/>
<dbReference type="EMBL" id="JAFLQZ010000008">
    <property type="protein sequence ID" value="MBO0359026.1"/>
    <property type="molecule type" value="Genomic_DNA"/>
</dbReference>
<feature type="domain" description="DUF2147" evidence="2">
    <location>
        <begin position="31"/>
        <end position="147"/>
    </location>
</feature>
<gene>
    <name evidence="3" type="ORF">J0X19_13790</name>
</gene>
<evidence type="ECO:0000313" key="4">
    <source>
        <dbReference type="Proteomes" id="UP000664144"/>
    </source>
</evidence>
<comment type="caution">
    <text evidence="3">The sequence shown here is derived from an EMBL/GenBank/DDBJ whole genome shotgun (WGS) entry which is preliminary data.</text>
</comment>
<dbReference type="Gene3D" id="2.40.128.520">
    <property type="match status" value="1"/>
</dbReference>
<protein>
    <submittedName>
        <fullName evidence="3">DUF2147 domain-containing protein</fullName>
    </submittedName>
</protein>
<reference evidence="3" key="1">
    <citation type="submission" date="2021-03" db="EMBL/GenBank/DDBJ databases">
        <authorList>
            <person name="Kim M.K."/>
        </authorList>
    </citation>
    <scope>NUCLEOTIDE SEQUENCE</scope>
    <source>
        <strain evidence="3">BT186</strain>
    </source>
</reference>
<dbReference type="InterPro" id="IPR019223">
    <property type="entry name" value="DUF2147"/>
</dbReference>
<evidence type="ECO:0000259" key="2">
    <source>
        <dbReference type="Pfam" id="PF09917"/>
    </source>
</evidence>
<dbReference type="AlphaFoldDB" id="A0A939EXM0"/>
<dbReference type="PANTHER" id="PTHR36919">
    <property type="entry name" value="BLR1215 PROTEIN"/>
    <property type="match status" value="1"/>
</dbReference>
<dbReference type="RefSeq" id="WP_206984952.1">
    <property type="nucleotide sequence ID" value="NZ_JAFLQZ010000008.1"/>
</dbReference>
<feature type="chain" id="PRO_5036944644" evidence="1">
    <location>
        <begin position="21"/>
        <end position="156"/>
    </location>
</feature>